<gene>
    <name evidence="3" type="ORF">ACFSAU_08760</name>
</gene>
<dbReference type="EMBL" id="JBHUCZ010000007">
    <property type="protein sequence ID" value="MFD1567582.1"/>
    <property type="molecule type" value="Genomic_DNA"/>
</dbReference>
<dbReference type="Pfam" id="PF25256">
    <property type="entry name" value="DUF7857"/>
    <property type="match status" value="1"/>
</dbReference>
<evidence type="ECO:0000313" key="3">
    <source>
        <dbReference type="EMBL" id="MFD1567582.1"/>
    </source>
</evidence>
<comment type="caution">
    <text evidence="3">The sequence shown here is derived from an EMBL/GenBank/DDBJ whole genome shotgun (WGS) entry which is preliminary data.</text>
</comment>
<feature type="domain" description="DUF8080" evidence="2">
    <location>
        <begin position="163"/>
        <end position="228"/>
    </location>
</feature>
<dbReference type="Proteomes" id="UP001597139">
    <property type="component" value="Unassembled WGS sequence"/>
</dbReference>
<evidence type="ECO:0000256" key="1">
    <source>
        <dbReference type="SAM" id="MobiDB-lite"/>
    </source>
</evidence>
<dbReference type="InterPro" id="IPR058393">
    <property type="entry name" value="DUF8080"/>
</dbReference>
<sequence>MDLDWTQTATAGVTLVTVQLRNERASDRRVRLANRLDGPVLPPRRHGVPEAGWEREEVTTVVPAGGTTALGYACPAPAATPPVSLEAIGAPGDGASATATDAARSLGDHRPPSDVLRSGGESDGPDTTDKTGTNDTTAATRTTPPGGAADGPTPAIPEEANPLSVYRERVETAEALGAVGVPAAASLLEASGGLTGVESLAAGLHADARVLRAIAAAAERLADRADAATPPTEALARLS</sequence>
<dbReference type="AlphaFoldDB" id="A0ABD6BR67"/>
<dbReference type="InterPro" id="IPR057179">
    <property type="entry name" value="DUF7857"/>
</dbReference>
<feature type="compositionally biased region" description="Low complexity" evidence="1">
    <location>
        <begin position="89"/>
        <end position="103"/>
    </location>
</feature>
<dbReference type="Pfam" id="PF26296">
    <property type="entry name" value="DUF8080"/>
    <property type="match status" value="1"/>
</dbReference>
<dbReference type="RefSeq" id="WP_267647469.1">
    <property type="nucleotide sequence ID" value="NZ_JANHGR010000002.1"/>
</dbReference>
<name>A0ABD6BR67_9EURY</name>
<protein>
    <recommendedName>
        <fullName evidence="2">DUF8080 domain-containing protein</fullName>
    </recommendedName>
</protein>
<reference evidence="3 4" key="1">
    <citation type="journal article" date="2019" name="Int. J. Syst. Evol. Microbiol.">
        <title>The Global Catalogue of Microorganisms (GCM) 10K type strain sequencing project: providing services to taxonomists for standard genome sequencing and annotation.</title>
        <authorList>
            <consortium name="The Broad Institute Genomics Platform"/>
            <consortium name="The Broad Institute Genome Sequencing Center for Infectious Disease"/>
            <person name="Wu L."/>
            <person name="Ma J."/>
        </authorList>
    </citation>
    <scope>NUCLEOTIDE SEQUENCE [LARGE SCALE GENOMIC DNA]</scope>
    <source>
        <strain evidence="3 4">CGMCC 1.12859</strain>
    </source>
</reference>
<proteinExistence type="predicted"/>
<evidence type="ECO:0000313" key="4">
    <source>
        <dbReference type="Proteomes" id="UP001597139"/>
    </source>
</evidence>
<evidence type="ECO:0000259" key="2">
    <source>
        <dbReference type="Pfam" id="PF26296"/>
    </source>
</evidence>
<feature type="region of interest" description="Disordered" evidence="1">
    <location>
        <begin position="85"/>
        <end position="159"/>
    </location>
</feature>
<feature type="compositionally biased region" description="Low complexity" evidence="1">
    <location>
        <begin position="130"/>
        <end position="153"/>
    </location>
</feature>
<keyword evidence="4" id="KW-1185">Reference proteome</keyword>
<organism evidence="3 4">
    <name type="scientific">Halolamina litorea</name>
    <dbReference type="NCBI Taxonomy" id="1515593"/>
    <lineage>
        <taxon>Archaea</taxon>
        <taxon>Methanobacteriati</taxon>
        <taxon>Methanobacteriota</taxon>
        <taxon>Stenosarchaea group</taxon>
        <taxon>Halobacteria</taxon>
        <taxon>Halobacteriales</taxon>
        <taxon>Haloferacaceae</taxon>
    </lineage>
</organism>
<accession>A0ABD6BR67</accession>